<name>A0A6L6PEX0_9BURK</name>
<dbReference type="NCBIfam" id="TIGR02595">
    <property type="entry name" value="PEP_CTERM"/>
    <property type="match status" value="1"/>
</dbReference>
<dbReference type="Proteomes" id="UP000475582">
    <property type="component" value="Unassembled WGS sequence"/>
</dbReference>
<evidence type="ECO:0000259" key="1">
    <source>
        <dbReference type="Pfam" id="PF07589"/>
    </source>
</evidence>
<proteinExistence type="predicted"/>
<accession>A0A6L6PEX0</accession>
<sequence>MIPGTNPPQTGAALIGAAGDYWNNYAVAALSNQALKDSGGNGTGATLTFTSEGAYSANPAHTRFTGQPAENLMGGYLWSYDSQTSVRATISGLSAGHAYELYVYTQGDDGSWGRQISFNVNGEVQTSAQTNADTFVLNNNYLIFHVLADSSGVIDIAQVAMVGEGNLNGFQLLAAPVPEPSSGLMLLGGLGLLAAHLRRSRTASGSARNKSCADASCPSAP</sequence>
<dbReference type="Pfam" id="PF07589">
    <property type="entry name" value="PEP-CTERM"/>
    <property type="match status" value="1"/>
</dbReference>
<organism evidence="2 3">
    <name type="scientific">Duganella radicis</name>
    <dbReference type="NCBI Taxonomy" id="551988"/>
    <lineage>
        <taxon>Bacteria</taxon>
        <taxon>Pseudomonadati</taxon>
        <taxon>Pseudomonadota</taxon>
        <taxon>Betaproteobacteria</taxon>
        <taxon>Burkholderiales</taxon>
        <taxon>Oxalobacteraceae</taxon>
        <taxon>Telluria group</taxon>
        <taxon>Duganella</taxon>
    </lineage>
</organism>
<protein>
    <submittedName>
        <fullName evidence="2">PEP-CTERM sorting domain-containing protein</fullName>
    </submittedName>
</protein>
<feature type="domain" description="Ice-binding protein C-terminal" evidence="1">
    <location>
        <begin position="176"/>
        <end position="199"/>
    </location>
</feature>
<dbReference type="InterPro" id="IPR013424">
    <property type="entry name" value="Ice-binding_C"/>
</dbReference>
<reference evidence="2 3" key="1">
    <citation type="submission" date="2019-11" db="EMBL/GenBank/DDBJ databases">
        <title>Type strains purchased from KCTC, JCM and DSMZ.</title>
        <authorList>
            <person name="Lu H."/>
        </authorList>
    </citation>
    <scope>NUCLEOTIDE SEQUENCE [LARGE SCALE GENOMIC DNA]</scope>
    <source>
        <strain evidence="2 3">KCTC 22382</strain>
    </source>
</reference>
<keyword evidence="3" id="KW-1185">Reference proteome</keyword>
<gene>
    <name evidence="2" type="ORF">GM676_08615</name>
</gene>
<evidence type="ECO:0000313" key="2">
    <source>
        <dbReference type="EMBL" id="MTV37646.1"/>
    </source>
</evidence>
<comment type="caution">
    <text evidence="2">The sequence shown here is derived from an EMBL/GenBank/DDBJ whole genome shotgun (WGS) entry which is preliminary data.</text>
</comment>
<evidence type="ECO:0000313" key="3">
    <source>
        <dbReference type="Proteomes" id="UP000475582"/>
    </source>
</evidence>
<dbReference type="EMBL" id="WNKY01000006">
    <property type="protein sequence ID" value="MTV37646.1"/>
    <property type="molecule type" value="Genomic_DNA"/>
</dbReference>
<dbReference type="AlphaFoldDB" id="A0A6L6PEX0"/>